<proteinExistence type="predicted"/>
<feature type="region of interest" description="Disordered" evidence="1">
    <location>
        <begin position="89"/>
        <end position="117"/>
    </location>
</feature>
<evidence type="ECO:0000313" key="2">
    <source>
        <dbReference type="EMBL" id="CAE0317123.1"/>
    </source>
</evidence>
<name>A0A7S3MRU3_9CILI</name>
<feature type="region of interest" description="Disordered" evidence="1">
    <location>
        <begin position="130"/>
        <end position="161"/>
    </location>
</feature>
<dbReference type="AlphaFoldDB" id="A0A7S3MRU3"/>
<accession>A0A7S3MRU3</accession>
<sequence length="311" mass="35978">MSRREKGDLRSLRRLPKKTPALPNNFATNLIEKELQLESDCSLEVLNELVNLYSQAIEYYEHVQDPKYYDFQDRLHKILVRPEILKLMQSEKKPQAHSTPCSPKRSLKSKKKQTERKRQLMAAELTNRMPSTHQTRRNTSKLVSRHSSNTKRVAGRAVKDFQSQETALERRLASRKQKKINNTYDMLSLPASPLSTSGYFEFDSFSEVGDDELSLTIESDRSGGPKLSKQGLEHKLEEIMEKNFAEKAAKIAEIKVNYESQIREMEGQGGIMNMIVDQMKTQMNEEISKLTQELDAKRKVEIENLKKSWNN</sequence>
<dbReference type="EMBL" id="HBIF01000463">
    <property type="protein sequence ID" value="CAE0317123.1"/>
    <property type="molecule type" value="Transcribed_RNA"/>
</dbReference>
<feature type="compositionally biased region" description="Basic and acidic residues" evidence="1">
    <location>
        <begin position="1"/>
        <end position="11"/>
    </location>
</feature>
<feature type="compositionally biased region" description="Basic residues" evidence="1">
    <location>
        <begin position="105"/>
        <end position="115"/>
    </location>
</feature>
<protein>
    <submittedName>
        <fullName evidence="2">Uncharacterized protein</fullName>
    </submittedName>
</protein>
<reference evidence="2" key="1">
    <citation type="submission" date="2021-01" db="EMBL/GenBank/DDBJ databases">
        <authorList>
            <person name="Corre E."/>
            <person name="Pelletier E."/>
            <person name="Niang G."/>
            <person name="Scheremetjew M."/>
            <person name="Finn R."/>
            <person name="Kale V."/>
            <person name="Holt S."/>
            <person name="Cochrane G."/>
            <person name="Meng A."/>
            <person name="Brown T."/>
            <person name="Cohen L."/>
        </authorList>
    </citation>
    <scope>NUCLEOTIDE SEQUENCE</scope>
</reference>
<feature type="region of interest" description="Disordered" evidence="1">
    <location>
        <begin position="1"/>
        <end position="20"/>
    </location>
</feature>
<evidence type="ECO:0000256" key="1">
    <source>
        <dbReference type="SAM" id="MobiDB-lite"/>
    </source>
</evidence>
<feature type="compositionally biased region" description="Polar residues" evidence="1">
    <location>
        <begin position="140"/>
        <end position="151"/>
    </location>
</feature>
<organism evidence="2">
    <name type="scientific">Fabrea salina</name>
    <dbReference type="NCBI Taxonomy" id="342563"/>
    <lineage>
        <taxon>Eukaryota</taxon>
        <taxon>Sar</taxon>
        <taxon>Alveolata</taxon>
        <taxon>Ciliophora</taxon>
        <taxon>Postciliodesmatophora</taxon>
        <taxon>Heterotrichea</taxon>
        <taxon>Heterotrichida</taxon>
        <taxon>Fabreidae</taxon>
        <taxon>Fabrea</taxon>
    </lineage>
</organism>
<gene>
    <name evidence="2" type="ORF">FSAL1345_LOCUS392</name>
</gene>